<feature type="region of interest" description="Disordered" evidence="10">
    <location>
        <begin position="311"/>
        <end position="333"/>
    </location>
</feature>
<proteinExistence type="inferred from homology"/>
<evidence type="ECO:0000256" key="2">
    <source>
        <dbReference type="ARBA" id="ARBA00022448"/>
    </source>
</evidence>
<dbReference type="Proteomes" id="UP000198386">
    <property type="component" value="Unassembled WGS sequence"/>
</dbReference>
<evidence type="ECO:0000256" key="4">
    <source>
        <dbReference type="ARBA" id="ARBA00022741"/>
    </source>
</evidence>
<evidence type="ECO:0000259" key="11">
    <source>
        <dbReference type="PROSITE" id="PS50893"/>
    </source>
</evidence>
<evidence type="ECO:0000256" key="8">
    <source>
        <dbReference type="ARBA" id="ARBA00023251"/>
    </source>
</evidence>
<dbReference type="InterPro" id="IPR027417">
    <property type="entry name" value="P-loop_NTPase"/>
</dbReference>
<keyword evidence="2" id="KW-0813">Transport</keyword>
<keyword evidence="8" id="KW-0046">Antibiotic resistance</keyword>
<dbReference type="PANTHER" id="PTHR42711">
    <property type="entry name" value="ABC TRANSPORTER ATP-BINDING PROTEIN"/>
    <property type="match status" value="1"/>
</dbReference>
<name>A0A239DJY4_9ACTN</name>
<feature type="domain" description="ABC transporter" evidence="11">
    <location>
        <begin position="7"/>
        <end position="237"/>
    </location>
</feature>
<dbReference type="GO" id="GO:0016887">
    <property type="term" value="F:ATP hydrolysis activity"/>
    <property type="evidence" value="ECO:0007669"/>
    <property type="project" value="InterPro"/>
</dbReference>
<comment type="similarity">
    <text evidence="9">Belongs to the ABC transporter superfamily. Drug exporter-1 (DrugE1) (TC 3.A.1.105) family.</text>
</comment>
<dbReference type="NCBIfam" id="TIGR01188">
    <property type="entry name" value="drrA"/>
    <property type="match status" value="1"/>
</dbReference>
<keyword evidence="13" id="KW-1185">Reference proteome</keyword>
<keyword evidence="3" id="KW-1003">Cell membrane</keyword>
<keyword evidence="5 12" id="KW-0067">ATP-binding</keyword>
<dbReference type="GO" id="GO:0005524">
    <property type="term" value="F:ATP binding"/>
    <property type="evidence" value="ECO:0007669"/>
    <property type="project" value="UniProtKB-KW"/>
</dbReference>
<keyword evidence="6" id="KW-1278">Translocase</keyword>
<keyword evidence="7" id="KW-0472">Membrane</keyword>
<evidence type="ECO:0000313" key="12">
    <source>
        <dbReference type="EMBL" id="SNS32023.1"/>
    </source>
</evidence>
<dbReference type="SUPFAM" id="SSF52540">
    <property type="entry name" value="P-loop containing nucleoside triphosphate hydrolases"/>
    <property type="match status" value="1"/>
</dbReference>
<dbReference type="Pfam" id="PF00005">
    <property type="entry name" value="ABC_tran"/>
    <property type="match status" value="1"/>
</dbReference>
<dbReference type="PROSITE" id="PS50893">
    <property type="entry name" value="ABC_TRANSPORTER_2"/>
    <property type="match status" value="1"/>
</dbReference>
<evidence type="ECO:0000256" key="3">
    <source>
        <dbReference type="ARBA" id="ARBA00022475"/>
    </source>
</evidence>
<evidence type="ECO:0000256" key="5">
    <source>
        <dbReference type="ARBA" id="ARBA00022840"/>
    </source>
</evidence>
<dbReference type="FunFam" id="3.40.50.300:FF:000589">
    <property type="entry name" value="ABC transporter, ATP-binding subunit"/>
    <property type="match status" value="1"/>
</dbReference>
<evidence type="ECO:0000313" key="13">
    <source>
        <dbReference type="Proteomes" id="UP000198386"/>
    </source>
</evidence>
<dbReference type="AlphaFoldDB" id="A0A239DJY4"/>
<dbReference type="GO" id="GO:0005886">
    <property type="term" value="C:plasma membrane"/>
    <property type="evidence" value="ECO:0007669"/>
    <property type="project" value="UniProtKB-SubCell"/>
</dbReference>
<evidence type="ECO:0000256" key="10">
    <source>
        <dbReference type="SAM" id="MobiDB-lite"/>
    </source>
</evidence>
<dbReference type="Gene3D" id="3.40.50.300">
    <property type="entry name" value="P-loop containing nucleotide triphosphate hydrolases"/>
    <property type="match status" value="1"/>
</dbReference>
<dbReference type="InterPro" id="IPR017871">
    <property type="entry name" value="ABC_transporter-like_CS"/>
</dbReference>
<organism evidence="12 13">
    <name type="scientific">Geodermatophilus saharensis</name>
    <dbReference type="NCBI Taxonomy" id="1137994"/>
    <lineage>
        <taxon>Bacteria</taxon>
        <taxon>Bacillati</taxon>
        <taxon>Actinomycetota</taxon>
        <taxon>Actinomycetes</taxon>
        <taxon>Geodermatophilales</taxon>
        <taxon>Geodermatophilaceae</taxon>
        <taxon>Geodermatophilus</taxon>
    </lineage>
</organism>
<dbReference type="SMART" id="SM00382">
    <property type="entry name" value="AAA"/>
    <property type="match status" value="1"/>
</dbReference>
<reference evidence="13" key="1">
    <citation type="submission" date="2017-06" db="EMBL/GenBank/DDBJ databases">
        <authorList>
            <person name="Varghese N."/>
            <person name="Submissions S."/>
        </authorList>
    </citation>
    <scope>NUCLEOTIDE SEQUENCE [LARGE SCALE GENOMIC DNA]</scope>
    <source>
        <strain evidence="13">DSM 45423</strain>
    </source>
</reference>
<evidence type="ECO:0000256" key="1">
    <source>
        <dbReference type="ARBA" id="ARBA00004413"/>
    </source>
</evidence>
<dbReference type="OrthoDB" id="9804819at2"/>
<evidence type="ECO:0000256" key="6">
    <source>
        <dbReference type="ARBA" id="ARBA00022967"/>
    </source>
</evidence>
<dbReference type="InterPro" id="IPR050763">
    <property type="entry name" value="ABC_transporter_ATP-binding"/>
</dbReference>
<feature type="compositionally biased region" description="Low complexity" evidence="10">
    <location>
        <begin position="315"/>
        <end position="333"/>
    </location>
</feature>
<dbReference type="GO" id="GO:0043215">
    <property type="term" value="P:daunorubicin transport"/>
    <property type="evidence" value="ECO:0007669"/>
    <property type="project" value="InterPro"/>
</dbReference>
<dbReference type="EMBL" id="FZOH01000003">
    <property type="protein sequence ID" value="SNS32023.1"/>
    <property type="molecule type" value="Genomic_DNA"/>
</dbReference>
<comment type="subcellular location">
    <subcellularLocation>
        <location evidence="1">Cell membrane</location>
        <topology evidence="1">Peripheral membrane protein</topology>
        <orientation evidence="1">Cytoplasmic side</orientation>
    </subcellularLocation>
</comment>
<dbReference type="RefSeq" id="WP_089403871.1">
    <property type="nucleotide sequence ID" value="NZ_FZOH01000003.1"/>
</dbReference>
<keyword evidence="4" id="KW-0547">Nucleotide-binding</keyword>
<dbReference type="PROSITE" id="PS00211">
    <property type="entry name" value="ABC_TRANSPORTER_1"/>
    <property type="match status" value="1"/>
</dbReference>
<dbReference type="InterPro" id="IPR003439">
    <property type="entry name" value="ABC_transporter-like_ATP-bd"/>
</dbReference>
<dbReference type="InterPro" id="IPR005894">
    <property type="entry name" value="DrrA"/>
</dbReference>
<gene>
    <name evidence="12" type="ORF">SAMN04488107_2189</name>
</gene>
<evidence type="ECO:0000256" key="9">
    <source>
        <dbReference type="ARBA" id="ARBA00049985"/>
    </source>
</evidence>
<dbReference type="GO" id="GO:1900753">
    <property type="term" value="P:doxorubicin transport"/>
    <property type="evidence" value="ECO:0007669"/>
    <property type="project" value="InterPro"/>
</dbReference>
<dbReference type="GO" id="GO:0046677">
    <property type="term" value="P:response to antibiotic"/>
    <property type="evidence" value="ECO:0007669"/>
    <property type="project" value="UniProtKB-KW"/>
</dbReference>
<protein>
    <submittedName>
        <fullName evidence="12">ABC-2 type transport system ATP-binding protein</fullName>
    </submittedName>
</protein>
<sequence>MNDSPAVEAVDLAKHFGDHRAVDGVSFVVPTGTVLGLLGPNGAGKTTLVRMLTTLSVPTSGTGRVAGFDVVEEPQAVRRSIGLTGQAATVDEILTGRENLRLIGSLYGLSRGYVRRASEELLERFDLAAAADRPAKSYSGGMRRRLDLAVSLLAAPPILFLDEPTTGLDPQSRSGLWEVLRELVQEGTTLVLTTQYLEEADHLADEIVVVDRGRVIAAGTPTQLKDQAGQASVVVTLTSAADLEAAAALLRAHSPEVHVEAGSRRLTAQAGGLGDMTRIATVFEHSGIELDDLGLARPSLDDVFLHLTGHRAESTDSPTAATTTGTAPEGAAP</sequence>
<accession>A0A239DJY4</accession>
<dbReference type="PANTHER" id="PTHR42711:SF19">
    <property type="entry name" value="DOXORUBICIN RESISTANCE ATP-BINDING PROTEIN DRRA"/>
    <property type="match status" value="1"/>
</dbReference>
<dbReference type="InterPro" id="IPR003593">
    <property type="entry name" value="AAA+_ATPase"/>
</dbReference>
<evidence type="ECO:0000256" key="7">
    <source>
        <dbReference type="ARBA" id="ARBA00023136"/>
    </source>
</evidence>